<protein>
    <submittedName>
        <fullName evidence="2">Uncharacterized protein</fullName>
    </submittedName>
</protein>
<dbReference type="EMBL" id="QQST01000001">
    <property type="protein sequence ID" value="RDI71076.1"/>
    <property type="molecule type" value="Genomic_DNA"/>
</dbReference>
<keyword evidence="4" id="KW-1185">Reference proteome</keyword>
<evidence type="ECO:0000313" key="2">
    <source>
        <dbReference type="EMBL" id="SDQ59416.1"/>
    </source>
</evidence>
<reference evidence="2" key="1">
    <citation type="submission" date="2016-10" db="EMBL/GenBank/DDBJ databases">
        <authorList>
            <person name="de Groot N.N."/>
        </authorList>
    </citation>
    <scope>NUCLEOTIDE SEQUENCE [LARGE SCALE GENOMIC DNA]</scope>
    <source>
        <strain evidence="2">CGMCC 1.12397</strain>
    </source>
</reference>
<gene>
    <name evidence="1" type="ORF">DWB78_04660</name>
    <name evidence="2" type="ORF">SAMN05216278_2123</name>
</gene>
<dbReference type="EMBL" id="FNKQ01000002">
    <property type="protein sequence ID" value="SDQ59416.1"/>
    <property type="molecule type" value="Genomic_DNA"/>
</dbReference>
<organism evidence="2 3">
    <name type="scientific">Halopelagius longus</name>
    <dbReference type="NCBI Taxonomy" id="1236180"/>
    <lineage>
        <taxon>Archaea</taxon>
        <taxon>Methanobacteriati</taxon>
        <taxon>Methanobacteriota</taxon>
        <taxon>Stenosarchaea group</taxon>
        <taxon>Halobacteria</taxon>
        <taxon>Halobacteriales</taxon>
        <taxon>Haloferacaceae</taxon>
    </lineage>
</organism>
<dbReference type="Proteomes" id="UP000255421">
    <property type="component" value="Unassembled WGS sequence"/>
</dbReference>
<evidence type="ECO:0000313" key="4">
    <source>
        <dbReference type="Proteomes" id="UP000255421"/>
    </source>
</evidence>
<dbReference type="Proteomes" id="UP000199289">
    <property type="component" value="Unassembled WGS sequence"/>
</dbReference>
<name>A0A1H1C6Z2_9EURY</name>
<sequence length="80" mass="8982">MALSDYAGRSPNGREDATVLRVAPHRLWRPGDERVESCAYSGEEIPLSEKHLLVVLDVGGDRVREYVRDESSLEAWLNGE</sequence>
<evidence type="ECO:0000313" key="3">
    <source>
        <dbReference type="Proteomes" id="UP000199289"/>
    </source>
</evidence>
<proteinExistence type="predicted"/>
<accession>A0A1H1C6Z2</accession>
<dbReference type="OrthoDB" id="281206at2157"/>
<evidence type="ECO:0000313" key="1">
    <source>
        <dbReference type="EMBL" id="RDI71076.1"/>
    </source>
</evidence>
<dbReference type="AlphaFoldDB" id="A0A1H1C6Z2"/>
<dbReference type="RefSeq" id="WP_092536953.1">
    <property type="nucleotide sequence ID" value="NZ_FNKQ01000002.1"/>
</dbReference>
<reference evidence="3" key="2">
    <citation type="submission" date="2016-10" db="EMBL/GenBank/DDBJ databases">
        <authorList>
            <person name="Varghese N."/>
            <person name="Submissions S."/>
        </authorList>
    </citation>
    <scope>NUCLEOTIDE SEQUENCE [LARGE SCALE GENOMIC DNA]</scope>
    <source>
        <strain evidence="3">CGMCC 1.12397</strain>
    </source>
</reference>
<reference evidence="1 4" key="3">
    <citation type="submission" date="2018-07" db="EMBL/GenBank/DDBJ databases">
        <title>Genome sequence of extremly halophilic archaeon Halopelagius longus strain BC12-B1.</title>
        <authorList>
            <person name="Zhang X."/>
        </authorList>
    </citation>
    <scope>NUCLEOTIDE SEQUENCE [LARGE SCALE GENOMIC DNA]</scope>
    <source>
        <strain evidence="1 4">BC12-B1</strain>
    </source>
</reference>